<dbReference type="Proteomes" id="UP000182835">
    <property type="component" value="Unassembled WGS sequence"/>
</dbReference>
<name>A0A1L8R257_9ENTE</name>
<evidence type="ECO:0000313" key="2">
    <source>
        <dbReference type="Proteomes" id="UP000182835"/>
    </source>
</evidence>
<protein>
    <recommendedName>
        <fullName evidence="3">Transposase</fullName>
    </recommendedName>
</protein>
<sequence>MRQLGERLVKKEGEKVFMESTGHYGCPNRRKVLETVELTLSLVNPQRIKGIPGRKTNQKDSE</sequence>
<reference evidence="1 2" key="1">
    <citation type="submission" date="2014-12" db="EMBL/GenBank/DDBJ databases">
        <title>Draft genome sequences of 29 type strains of Enterococci.</title>
        <authorList>
            <person name="Zhong Z."/>
            <person name="Sun Z."/>
            <person name="Liu W."/>
            <person name="Zhang W."/>
            <person name="Zhang H."/>
        </authorList>
    </citation>
    <scope>NUCLEOTIDE SEQUENCE [LARGE SCALE GENOMIC DNA]</scope>
    <source>
        <strain evidence="1 2">DSM 21207</strain>
    </source>
</reference>
<evidence type="ECO:0008006" key="3">
    <source>
        <dbReference type="Google" id="ProtNLM"/>
    </source>
</evidence>
<proteinExistence type="predicted"/>
<evidence type="ECO:0000313" key="1">
    <source>
        <dbReference type="EMBL" id="OJG13834.1"/>
    </source>
</evidence>
<gene>
    <name evidence="1" type="ORF">RU96_GL001720</name>
</gene>
<organism evidence="1 2">
    <name type="scientific">Enterococcus canintestini</name>
    <dbReference type="NCBI Taxonomy" id="317010"/>
    <lineage>
        <taxon>Bacteria</taxon>
        <taxon>Bacillati</taxon>
        <taxon>Bacillota</taxon>
        <taxon>Bacilli</taxon>
        <taxon>Lactobacillales</taxon>
        <taxon>Enterococcaceae</taxon>
        <taxon>Enterococcus</taxon>
    </lineage>
</organism>
<dbReference type="AlphaFoldDB" id="A0A1L8R257"/>
<dbReference type="EMBL" id="JXKG01000032">
    <property type="protein sequence ID" value="OJG13834.1"/>
    <property type="molecule type" value="Genomic_DNA"/>
</dbReference>
<dbReference type="RefSeq" id="WP_071865728.1">
    <property type="nucleotide sequence ID" value="NZ_JBKVYD010000032.1"/>
</dbReference>
<comment type="caution">
    <text evidence="1">The sequence shown here is derived from an EMBL/GenBank/DDBJ whole genome shotgun (WGS) entry which is preliminary data.</text>
</comment>
<accession>A0A1L8R257</accession>